<gene>
    <name evidence="2" type="ORF">U0070_009733</name>
</gene>
<proteinExistence type="predicted"/>
<reference evidence="2 3" key="1">
    <citation type="journal article" date="2023" name="bioRxiv">
        <title>Conserved and derived expression patterns and positive selection on dental genes reveal complex evolutionary context of ever-growing rodent molars.</title>
        <authorList>
            <person name="Calamari Z.T."/>
            <person name="Song A."/>
            <person name="Cohen E."/>
            <person name="Akter M."/>
            <person name="Roy R.D."/>
            <person name="Hallikas O."/>
            <person name="Christensen M.M."/>
            <person name="Li P."/>
            <person name="Marangoni P."/>
            <person name="Jernvall J."/>
            <person name="Klein O.D."/>
        </authorList>
    </citation>
    <scope>NUCLEOTIDE SEQUENCE [LARGE SCALE GENOMIC DNA]</scope>
    <source>
        <strain evidence="2">V071</strain>
    </source>
</reference>
<protein>
    <submittedName>
        <fullName evidence="2">Uncharacterized protein</fullName>
    </submittedName>
</protein>
<dbReference type="Proteomes" id="UP001488838">
    <property type="component" value="Unassembled WGS sequence"/>
</dbReference>
<dbReference type="AlphaFoldDB" id="A0AAW0JEH9"/>
<evidence type="ECO:0000256" key="1">
    <source>
        <dbReference type="SAM" id="MobiDB-lite"/>
    </source>
</evidence>
<feature type="non-terminal residue" evidence="2">
    <location>
        <position position="1"/>
    </location>
</feature>
<comment type="caution">
    <text evidence="2">The sequence shown here is derived from an EMBL/GenBank/DDBJ whole genome shotgun (WGS) entry which is preliminary data.</text>
</comment>
<accession>A0AAW0JEH9</accession>
<evidence type="ECO:0000313" key="3">
    <source>
        <dbReference type="Proteomes" id="UP001488838"/>
    </source>
</evidence>
<keyword evidence="3" id="KW-1185">Reference proteome</keyword>
<evidence type="ECO:0000313" key="2">
    <source>
        <dbReference type="EMBL" id="KAK7825244.1"/>
    </source>
</evidence>
<organism evidence="2 3">
    <name type="scientific">Myodes glareolus</name>
    <name type="common">Bank vole</name>
    <name type="synonym">Clethrionomys glareolus</name>
    <dbReference type="NCBI Taxonomy" id="447135"/>
    <lineage>
        <taxon>Eukaryota</taxon>
        <taxon>Metazoa</taxon>
        <taxon>Chordata</taxon>
        <taxon>Craniata</taxon>
        <taxon>Vertebrata</taxon>
        <taxon>Euteleostomi</taxon>
        <taxon>Mammalia</taxon>
        <taxon>Eutheria</taxon>
        <taxon>Euarchontoglires</taxon>
        <taxon>Glires</taxon>
        <taxon>Rodentia</taxon>
        <taxon>Myomorpha</taxon>
        <taxon>Muroidea</taxon>
        <taxon>Cricetidae</taxon>
        <taxon>Arvicolinae</taxon>
        <taxon>Myodes</taxon>
    </lineage>
</organism>
<feature type="compositionally biased region" description="Low complexity" evidence="1">
    <location>
        <begin position="74"/>
        <end position="88"/>
    </location>
</feature>
<feature type="compositionally biased region" description="Basic and acidic residues" evidence="1">
    <location>
        <begin position="41"/>
        <end position="58"/>
    </location>
</feature>
<feature type="region of interest" description="Disordered" evidence="1">
    <location>
        <begin position="1"/>
        <end position="99"/>
    </location>
</feature>
<dbReference type="EMBL" id="JBBHLL010000041">
    <property type="protein sequence ID" value="KAK7825244.1"/>
    <property type="molecule type" value="Genomic_DNA"/>
</dbReference>
<feature type="compositionally biased region" description="Pro residues" evidence="1">
    <location>
        <begin position="89"/>
        <end position="99"/>
    </location>
</feature>
<name>A0AAW0JEH9_MYOGA</name>
<feature type="non-terminal residue" evidence="2">
    <location>
        <position position="99"/>
    </location>
</feature>
<sequence length="99" mass="10417">TRAEGTSPRDGSATVPLRVSRHPQFEEGAATIHRGLSQVEESIKPPDRGQRKAQRGEDSASGSHPQRRSAARPCLRSGSAAALASRSCCPPPRPPPGGK</sequence>